<dbReference type="Pfam" id="PF07993">
    <property type="entry name" value="NAD_binding_4"/>
    <property type="match status" value="1"/>
</dbReference>
<organism evidence="4 5">
    <name type="scientific">Candidatus Caccousia avicola</name>
    <dbReference type="NCBI Taxonomy" id="2840721"/>
    <lineage>
        <taxon>Bacteria</taxon>
        <taxon>Bacillati</taxon>
        <taxon>Bacillota</taxon>
        <taxon>Clostridia</taxon>
        <taxon>Eubacteriales</taxon>
        <taxon>Oscillospiraceae</taxon>
        <taxon>Oscillospiraceae incertae sedis</taxon>
        <taxon>Candidatus Caccousia</taxon>
    </lineage>
</organism>
<dbReference type="GO" id="GO:0008610">
    <property type="term" value="P:lipid biosynthetic process"/>
    <property type="evidence" value="ECO:0007669"/>
    <property type="project" value="UniProtKB-ARBA"/>
</dbReference>
<dbReference type="Gene3D" id="3.40.50.12780">
    <property type="entry name" value="N-terminal domain of ligase-like"/>
    <property type="match status" value="1"/>
</dbReference>
<dbReference type="NCBIfam" id="TIGR01733">
    <property type="entry name" value="AA-adenyl-dom"/>
    <property type="match status" value="1"/>
</dbReference>
<dbReference type="InterPro" id="IPR010071">
    <property type="entry name" value="AA_adenyl_dom"/>
</dbReference>
<dbReference type="InterPro" id="IPR023213">
    <property type="entry name" value="CAT-like_dom_sf"/>
</dbReference>
<gene>
    <name evidence="4" type="ORF">IAB89_07070</name>
</gene>
<dbReference type="EMBL" id="DVGZ01000073">
    <property type="protein sequence ID" value="HIR47406.1"/>
    <property type="molecule type" value="Genomic_DNA"/>
</dbReference>
<dbReference type="GO" id="GO:0016874">
    <property type="term" value="F:ligase activity"/>
    <property type="evidence" value="ECO:0007669"/>
    <property type="project" value="UniProtKB-KW"/>
</dbReference>
<evidence type="ECO:0000313" key="4">
    <source>
        <dbReference type="EMBL" id="HIR47406.1"/>
    </source>
</evidence>
<evidence type="ECO:0000259" key="3">
    <source>
        <dbReference type="PROSITE" id="PS50075"/>
    </source>
</evidence>
<dbReference type="Pfam" id="PF00550">
    <property type="entry name" value="PP-binding"/>
    <property type="match status" value="1"/>
</dbReference>
<dbReference type="Proteomes" id="UP000824242">
    <property type="component" value="Unassembled WGS sequence"/>
</dbReference>
<dbReference type="InterPro" id="IPR025110">
    <property type="entry name" value="AMP-bd_C"/>
</dbReference>
<dbReference type="Pfam" id="PF00501">
    <property type="entry name" value="AMP-binding"/>
    <property type="match status" value="1"/>
</dbReference>
<dbReference type="Gene3D" id="3.30.559.30">
    <property type="entry name" value="Nonribosomal peptide synthetase, condensation domain"/>
    <property type="match status" value="1"/>
</dbReference>
<evidence type="ECO:0000256" key="1">
    <source>
        <dbReference type="ARBA" id="ARBA00001957"/>
    </source>
</evidence>
<accession>A0A9D1AMM9</accession>
<dbReference type="SUPFAM" id="SSF56801">
    <property type="entry name" value="Acetyl-CoA synthetase-like"/>
    <property type="match status" value="1"/>
</dbReference>
<protein>
    <submittedName>
        <fullName evidence="4">Amino acid adenylation domain-containing protein</fullName>
    </submittedName>
</protein>
<dbReference type="Pfam" id="PF13193">
    <property type="entry name" value="AMP-binding_C"/>
    <property type="match status" value="1"/>
</dbReference>
<comment type="cofactor">
    <cofactor evidence="1">
        <name>pantetheine 4'-phosphate</name>
        <dbReference type="ChEBI" id="CHEBI:47942"/>
    </cofactor>
</comment>
<sequence length="1420" mass="158954">MMEQMLFPLSYAQQNIEAQELVASGTDVNVLYFVLKAGEPLRHDCLEQAVNLFLRENPGARTQLTERDGSYMQYIAPYAEQPLRTEDLRSLRREEQEESFRRWGHRPFRLLDAPLVEFRHVLLSDTMDGLFCKFHHIWCDGWATGLLWSEIFTNYLEIRDGKTPEHHHPSPVDFLPQEQEYAGSAQEQEDRAFWQETLRDLSLGESYLTPDMTADRSATRRVFHLSSSFSQRVKEFARSLKLQPYILFTAALCLSFYQRADCQDVVMGMPRLNRDTEAERDTVGMFVMELPLRCTPDPKQTFPELCRAVAARAGEAARHKKYSLTKIVENISSSQDLGRDLIDASVSYQKTRIETGEYQFPIDVWFGDPSSMMGNLILHVLDLFDDSYTVFYDHRKVLFNEDEIRRLHEGVMQILETALSSPELPIGSYSVVAPEEKDLLDRLGQLENLDPPSPKTVVDLFEAQAAKTPDRCAVRGADGTFTYAELSLRANAVANALLARTGPGERLTAVMLPRGTGVLVSVLGILKAGQGFLFLEPTYPQDRIAYMLENAAVSCVITEEEFLPLLPQGISILPYSEAVSASQEKPRAEILPQNLCYCIYTSGTTGRPKGVLIEHRGLVNLAHPTSCPLIGAVARYGKSVLAIGSLSFDISVLEIFTPLLNGVTVCFASQEEIDNPALLGRKMQEEGTNVLFATPSRLISYLGYEDFRQAAKNLEVLMSGGEAFQPLLWEKLRGLSPRLHVFNAYGPTEVSIVTTVQEVFGPNANLGHPVRNLPVRILGRRGQLLPAGCPGELCVGGVGLARGYQNLPEETAARFITADGERMYRTGDLVRWSRSGELLYLGRMDDQVKLRGLRIELGEIEAVLSSVPDVSNCCVLLKNDGKTQFLCGYFTATREIPVQELKDALSRKLPYYMVPSAFLQIPEMPTTSSGKTDKKALAALKVSVHVEYRAPETKQEELLCEIIARLLEKDRIGTEDNFFEIGGDSLLAAHLAIEAEAAGISLKYSTIFSSPTVRLMCSGLKQEEAVQERPEIAAFDYDSLAPLLTWKQDASFEAPPKRILLAGSTGYLGLHVLRELIETTDSFIICMARAKGKLTAEQRLKTMLFYYFGDSFDEAFETRLAVLEGDLTKDDVFAGEKPEFQLAINCAADVSHFTYGEAMYQINVDGVRRLASLCLEQNAALLHISTPTVGQFGLKGRTEYRPYLTEEDFYFHQDLSNDYAASKFLGEREVLSAIQRGLKAHILRVGNLQGRFSDGEFQINHATNAFTARLKAYIRLGFAPRSVWESDVDYSPVDCTAQLIVKFAGAASEQPIFHIFNDKRTSYRIIFESLRDIGYEIACLEDSEYEARISEILTQPDKRELLVDIISELEGSAEGHYEIGYVCRLTAGILGRSGFHWPEISRDYLVTCLTNLDMLGAFGL</sequence>
<dbReference type="InterPro" id="IPR009081">
    <property type="entry name" value="PP-bd_ACP"/>
</dbReference>
<dbReference type="PROSITE" id="PS50075">
    <property type="entry name" value="CARRIER"/>
    <property type="match status" value="1"/>
</dbReference>
<dbReference type="CDD" id="cd05930">
    <property type="entry name" value="A_NRPS"/>
    <property type="match status" value="1"/>
</dbReference>
<dbReference type="GO" id="GO:0043041">
    <property type="term" value="P:amino acid activation for nonribosomal peptide biosynthetic process"/>
    <property type="evidence" value="ECO:0007669"/>
    <property type="project" value="TreeGrafter"/>
</dbReference>
<dbReference type="PANTHER" id="PTHR45527">
    <property type="entry name" value="NONRIBOSOMAL PEPTIDE SYNTHETASE"/>
    <property type="match status" value="1"/>
</dbReference>
<dbReference type="PANTHER" id="PTHR45527:SF1">
    <property type="entry name" value="FATTY ACID SYNTHASE"/>
    <property type="match status" value="1"/>
</dbReference>
<reference evidence="4" key="2">
    <citation type="journal article" date="2021" name="PeerJ">
        <title>Extensive microbial diversity within the chicken gut microbiome revealed by metagenomics and culture.</title>
        <authorList>
            <person name="Gilroy R."/>
            <person name="Ravi A."/>
            <person name="Getino M."/>
            <person name="Pursley I."/>
            <person name="Horton D.L."/>
            <person name="Alikhan N.F."/>
            <person name="Baker D."/>
            <person name="Gharbi K."/>
            <person name="Hall N."/>
            <person name="Watson M."/>
            <person name="Adriaenssens E.M."/>
            <person name="Foster-Nyarko E."/>
            <person name="Jarju S."/>
            <person name="Secka A."/>
            <person name="Antonio M."/>
            <person name="Oren A."/>
            <person name="Chaudhuri R.R."/>
            <person name="La Ragione R."/>
            <person name="Hildebrand F."/>
            <person name="Pallen M.J."/>
        </authorList>
    </citation>
    <scope>NUCLEOTIDE SEQUENCE</scope>
    <source>
        <strain evidence="4">ChiSxjej1B13-7958</strain>
    </source>
</reference>
<dbReference type="SUPFAM" id="SSF52777">
    <property type="entry name" value="CoA-dependent acyltransferases"/>
    <property type="match status" value="2"/>
</dbReference>
<dbReference type="Gene3D" id="3.30.559.10">
    <property type="entry name" value="Chloramphenicol acetyltransferase-like domain"/>
    <property type="match status" value="1"/>
</dbReference>
<evidence type="ECO:0000313" key="5">
    <source>
        <dbReference type="Proteomes" id="UP000824242"/>
    </source>
</evidence>
<dbReference type="InterPro" id="IPR001242">
    <property type="entry name" value="Condensation_dom"/>
</dbReference>
<dbReference type="GO" id="GO:0044550">
    <property type="term" value="P:secondary metabolite biosynthetic process"/>
    <property type="evidence" value="ECO:0007669"/>
    <property type="project" value="TreeGrafter"/>
</dbReference>
<feature type="domain" description="Carrier" evidence="3">
    <location>
        <begin position="950"/>
        <end position="1024"/>
    </location>
</feature>
<dbReference type="GO" id="GO:0005737">
    <property type="term" value="C:cytoplasm"/>
    <property type="evidence" value="ECO:0007669"/>
    <property type="project" value="TreeGrafter"/>
</dbReference>
<dbReference type="Gene3D" id="3.30.300.30">
    <property type="match status" value="1"/>
</dbReference>
<dbReference type="SUPFAM" id="SSF51735">
    <property type="entry name" value="NAD(P)-binding Rossmann-fold domains"/>
    <property type="match status" value="1"/>
</dbReference>
<dbReference type="SUPFAM" id="SSF47336">
    <property type="entry name" value="ACP-like"/>
    <property type="match status" value="1"/>
</dbReference>
<dbReference type="GO" id="GO:0031177">
    <property type="term" value="F:phosphopantetheine binding"/>
    <property type="evidence" value="ECO:0007669"/>
    <property type="project" value="TreeGrafter"/>
</dbReference>
<dbReference type="Pfam" id="PF00668">
    <property type="entry name" value="Condensation"/>
    <property type="match status" value="1"/>
</dbReference>
<dbReference type="Gene3D" id="3.40.50.720">
    <property type="entry name" value="NAD(P)-binding Rossmann-like Domain"/>
    <property type="match status" value="1"/>
</dbReference>
<dbReference type="Gene3D" id="1.10.1200.10">
    <property type="entry name" value="ACP-like"/>
    <property type="match status" value="1"/>
</dbReference>
<proteinExistence type="predicted"/>
<comment type="caution">
    <text evidence="4">The sequence shown here is derived from an EMBL/GenBank/DDBJ whole genome shotgun (WGS) entry which is preliminary data.</text>
</comment>
<dbReference type="InterPro" id="IPR045851">
    <property type="entry name" value="AMP-bd_C_sf"/>
</dbReference>
<dbReference type="PIRSF" id="PIRSF001617">
    <property type="entry name" value="Alpha-AR"/>
    <property type="match status" value="1"/>
</dbReference>
<dbReference type="InterPro" id="IPR036291">
    <property type="entry name" value="NAD(P)-bd_dom_sf"/>
</dbReference>
<dbReference type="InterPro" id="IPR042099">
    <property type="entry name" value="ANL_N_sf"/>
</dbReference>
<dbReference type="InterPro" id="IPR013120">
    <property type="entry name" value="FAR_NAD-bd"/>
</dbReference>
<keyword evidence="2" id="KW-0436">Ligase</keyword>
<reference evidence="4" key="1">
    <citation type="submission" date="2020-10" db="EMBL/GenBank/DDBJ databases">
        <authorList>
            <person name="Gilroy R."/>
        </authorList>
    </citation>
    <scope>NUCLEOTIDE SEQUENCE</scope>
    <source>
        <strain evidence="4">ChiSxjej1B13-7958</strain>
    </source>
</reference>
<dbReference type="InterPro" id="IPR036736">
    <property type="entry name" value="ACP-like_sf"/>
</dbReference>
<name>A0A9D1AMM9_9FIRM</name>
<dbReference type="InterPro" id="IPR000873">
    <property type="entry name" value="AMP-dep_synth/lig_dom"/>
</dbReference>
<evidence type="ECO:0000256" key="2">
    <source>
        <dbReference type="ARBA" id="ARBA00022598"/>
    </source>
</evidence>